<dbReference type="PANTHER" id="PTHR43584">
    <property type="entry name" value="NUCLEOTIDYL TRANSFERASE"/>
    <property type="match status" value="1"/>
</dbReference>
<protein>
    <recommendedName>
        <fullName evidence="6">Bifunctional IPC transferase and DIPP synthase</fullName>
        <ecNumber evidence="4">2.7.7.74</ecNumber>
        <ecNumber evidence="5">2.7.8.34</ecNumber>
    </recommendedName>
</protein>
<dbReference type="EC" id="2.7.8.34" evidence="5"/>
<dbReference type="AlphaFoldDB" id="X1KXE7"/>
<dbReference type="GO" id="GO:0008654">
    <property type="term" value="P:phospholipid biosynthetic process"/>
    <property type="evidence" value="ECO:0007669"/>
    <property type="project" value="InterPro"/>
</dbReference>
<comment type="catalytic activity">
    <reaction evidence="1">
        <text>1D-myo-inositol 3-phosphate + CTP + H(+) = CDP-1L-myo-inositol + diphosphate</text>
        <dbReference type="Rhea" id="RHEA:30647"/>
        <dbReference type="ChEBI" id="CHEBI:15378"/>
        <dbReference type="ChEBI" id="CHEBI:33019"/>
        <dbReference type="ChEBI" id="CHEBI:37563"/>
        <dbReference type="ChEBI" id="CHEBI:58401"/>
        <dbReference type="ChEBI" id="CHEBI:62573"/>
        <dbReference type="EC" id="2.7.7.74"/>
    </reaction>
</comment>
<keyword evidence="10" id="KW-0472">Membrane</keyword>
<evidence type="ECO:0000256" key="9">
    <source>
        <dbReference type="ARBA" id="ARBA00049235"/>
    </source>
</evidence>
<name>X1KXE7_9ZZZZ</name>
<comment type="similarity">
    <text evidence="3">In the N-terminal section; belongs to the MobA family.</text>
</comment>
<feature type="non-terminal residue" evidence="11">
    <location>
        <position position="326"/>
    </location>
</feature>
<accession>X1KXE7</accession>
<keyword evidence="10" id="KW-1133">Transmembrane helix</keyword>
<evidence type="ECO:0000256" key="1">
    <source>
        <dbReference type="ARBA" id="ARBA00000729"/>
    </source>
</evidence>
<evidence type="ECO:0000256" key="7">
    <source>
        <dbReference type="ARBA" id="ARBA00022679"/>
    </source>
</evidence>
<comment type="similarity">
    <text evidence="2">In the C-terminal section; belongs to the CDP-alcohol phosphatidyltransferase class-I family.</text>
</comment>
<feature type="transmembrane region" description="Helical" evidence="10">
    <location>
        <begin position="248"/>
        <end position="274"/>
    </location>
</feature>
<dbReference type="SUPFAM" id="SSF53448">
    <property type="entry name" value="Nucleotide-diphospho-sugar transferases"/>
    <property type="match status" value="1"/>
</dbReference>
<comment type="catalytic activity">
    <reaction evidence="9">
        <text>CDP-1L-myo-inositol + 1D-myo-inositol 3-phosphate = bis(1L-myo-inositol) 3,1'-phosphate 1-phosphate + CMP + H(+)</text>
        <dbReference type="Rhea" id="RHEA:31327"/>
        <dbReference type="ChEBI" id="CHEBI:15378"/>
        <dbReference type="ChEBI" id="CHEBI:58401"/>
        <dbReference type="ChEBI" id="CHEBI:60377"/>
        <dbReference type="ChEBI" id="CHEBI:62573"/>
        <dbReference type="ChEBI" id="CHEBI:62576"/>
        <dbReference type="EC" id="2.7.8.34"/>
    </reaction>
</comment>
<dbReference type="EMBL" id="BARV01009032">
    <property type="protein sequence ID" value="GAI11373.1"/>
    <property type="molecule type" value="Genomic_DNA"/>
</dbReference>
<dbReference type="InterPro" id="IPR029044">
    <property type="entry name" value="Nucleotide-diphossugar_trans"/>
</dbReference>
<gene>
    <name evidence="11" type="ORF">S06H3_17960</name>
</gene>
<dbReference type="Gene3D" id="3.90.550.10">
    <property type="entry name" value="Spore Coat Polysaccharide Biosynthesis Protein SpsA, Chain A"/>
    <property type="match status" value="1"/>
</dbReference>
<dbReference type="GO" id="GO:0016780">
    <property type="term" value="F:phosphotransferase activity, for other substituted phosphate groups"/>
    <property type="evidence" value="ECO:0007669"/>
    <property type="project" value="InterPro"/>
</dbReference>
<dbReference type="Gene3D" id="1.20.120.1760">
    <property type="match status" value="1"/>
</dbReference>
<dbReference type="PANTHER" id="PTHR43584:SF8">
    <property type="entry name" value="N-ACETYLMURAMATE ALPHA-1-PHOSPHATE URIDYLYLTRANSFERASE"/>
    <property type="match status" value="1"/>
</dbReference>
<comment type="caution">
    <text evidence="11">The sequence shown here is derived from an EMBL/GenBank/DDBJ whole genome shotgun (WGS) entry which is preliminary data.</text>
</comment>
<organism evidence="11">
    <name type="scientific">marine sediment metagenome</name>
    <dbReference type="NCBI Taxonomy" id="412755"/>
    <lineage>
        <taxon>unclassified sequences</taxon>
        <taxon>metagenomes</taxon>
        <taxon>ecological metagenomes</taxon>
    </lineage>
</organism>
<sequence>ILTARQAGIREFVIVVGYHGDKIKAILGNGERFKIRIRYVENGEWQKENGISVLRAKESLNENFILLMADHIFDERILKVLINYVPKSSVVLAVDRREALPGDTKVLEKDGKIVDIGKNIKESNCIDTGVFLCTPKVFNYIEGAVKEDKTELAEGIAKASKNKDAEVFDITQIDSYIPSMRKEIKPFCIDIDSREDLVKTKSFLINNACKGKNDLLATYINKPIENFIVSKLVNTQITPNQITILTNIIAYASTFLFLGGHLLFASLLTFVASFMDGMDGKLSRVKLASTAIGNVEHAFDFLFEHSWYIGLAIYLSNVYGVLPILF</sequence>
<dbReference type="InterPro" id="IPR043130">
    <property type="entry name" value="CDP-OH_PTrfase_TM_dom"/>
</dbReference>
<dbReference type="InterPro" id="IPR050065">
    <property type="entry name" value="GlmU-like"/>
</dbReference>
<evidence type="ECO:0000256" key="4">
    <source>
        <dbReference type="ARBA" id="ARBA00012504"/>
    </source>
</evidence>
<dbReference type="EC" id="2.7.7.74" evidence="4"/>
<dbReference type="GO" id="GO:0016779">
    <property type="term" value="F:nucleotidyltransferase activity"/>
    <property type="evidence" value="ECO:0007669"/>
    <property type="project" value="UniProtKB-KW"/>
</dbReference>
<evidence type="ECO:0000256" key="5">
    <source>
        <dbReference type="ARBA" id="ARBA00013268"/>
    </source>
</evidence>
<dbReference type="GO" id="GO:0016020">
    <property type="term" value="C:membrane"/>
    <property type="evidence" value="ECO:0007669"/>
    <property type="project" value="InterPro"/>
</dbReference>
<reference evidence="11" key="1">
    <citation type="journal article" date="2014" name="Front. Microbiol.">
        <title>High frequency of phylogenetically diverse reductive dehalogenase-homologous genes in deep subseafloor sedimentary metagenomes.</title>
        <authorList>
            <person name="Kawai M."/>
            <person name="Futagami T."/>
            <person name="Toyoda A."/>
            <person name="Takaki Y."/>
            <person name="Nishi S."/>
            <person name="Hori S."/>
            <person name="Arai W."/>
            <person name="Tsubouchi T."/>
            <person name="Morono Y."/>
            <person name="Uchiyama I."/>
            <person name="Ito T."/>
            <person name="Fujiyama A."/>
            <person name="Inagaki F."/>
            <person name="Takami H."/>
        </authorList>
    </citation>
    <scope>NUCLEOTIDE SEQUENCE</scope>
    <source>
        <strain evidence="11">Expedition CK06-06</strain>
    </source>
</reference>
<keyword evidence="8" id="KW-0548">Nucleotidyltransferase</keyword>
<evidence type="ECO:0000256" key="3">
    <source>
        <dbReference type="ARBA" id="ARBA00007897"/>
    </source>
</evidence>
<proteinExistence type="inferred from homology"/>
<keyword evidence="7" id="KW-0808">Transferase</keyword>
<evidence type="ECO:0000256" key="2">
    <source>
        <dbReference type="ARBA" id="ARBA00006982"/>
    </source>
</evidence>
<evidence type="ECO:0000256" key="10">
    <source>
        <dbReference type="SAM" id="Phobius"/>
    </source>
</evidence>
<keyword evidence="10" id="KW-0812">Transmembrane</keyword>
<evidence type="ECO:0000256" key="8">
    <source>
        <dbReference type="ARBA" id="ARBA00022695"/>
    </source>
</evidence>
<evidence type="ECO:0000256" key="6">
    <source>
        <dbReference type="ARBA" id="ARBA00018322"/>
    </source>
</evidence>
<feature type="non-terminal residue" evidence="11">
    <location>
        <position position="1"/>
    </location>
</feature>
<dbReference type="InterPro" id="IPR000462">
    <property type="entry name" value="CDP-OH_P_trans"/>
</dbReference>
<evidence type="ECO:0000313" key="11">
    <source>
        <dbReference type="EMBL" id="GAI11373.1"/>
    </source>
</evidence>
<dbReference type="Pfam" id="PF01066">
    <property type="entry name" value="CDP-OH_P_transf"/>
    <property type="match status" value="1"/>
</dbReference>